<dbReference type="AlphaFoldDB" id="A0A2A2AJU2"/>
<reference evidence="2 3" key="1">
    <citation type="submission" date="2017-08" db="EMBL/GenBank/DDBJ databases">
        <title>WGS of Clinical strains of the CDC Group NO-1 linked to zoonotic infections in humans.</title>
        <authorList>
            <person name="Bernier A.-M."/>
            <person name="Bernard K."/>
        </authorList>
    </citation>
    <scope>NUCLEOTIDE SEQUENCE [LARGE SCALE GENOMIC DNA]</scope>
    <source>
        <strain evidence="2 3">NML00-0135</strain>
    </source>
</reference>
<keyword evidence="1" id="KW-1133">Transmembrane helix</keyword>
<evidence type="ECO:0000313" key="2">
    <source>
        <dbReference type="EMBL" id="PAT38096.1"/>
    </source>
</evidence>
<feature type="transmembrane region" description="Helical" evidence="1">
    <location>
        <begin position="70"/>
        <end position="90"/>
    </location>
</feature>
<organism evidence="2 3">
    <name type="scientific">Vandammella animalimorsus</name>
    <dbReference type="NCBI Taxonomy" id="2029117"/>
    <lineage>
        <taxon>Bacteria</taxon>
        <taxon>Pseudomonadati</taxon>
        <taxon>Pseudomonadota</taxon>
        <taxon>Betaproteobacteria</taxon>
        <taxon>Burkholderiales</taxon>
        <taxon>Comamonadaceae</taxon>
        <taxon>Vandammella</taxon>
    </lineage>
</organism>
<accession>A0A2A2AJU2</accession>
<evidence type="ECO:0000256" key="1">
    <source>
        <dbReference type="SAM" id="Phobius"/>
    </source>
</evidence>
<dbReference type="EMBL" id="NSJB01000001">
    <property type="protein sequence ID" value="PAT38096.1"/>
    <property type="molecule type" value="Genomic_DNA"/>
</dbReference>
<comment type="caution">
    <text evidence="2">The sequence shown here is derived from an EMBL/GenBank/DDBJ whole genome shotgun (WGS) entry which is preliminary data.</text>
</comment>
<feature type="transmembrane region" description="Helical" evidence="1">
    <location>
        <begin position="97"/>
        <end position="116"/>
    </location>
</feature>
<sequence length="121" mass="12603">MPHRATATPAPGLPAPVPQHARWAAQALAWWRRWAGLVARVIAAIAGGYALAALASVAAVALPMPKAEGVMTGMLLSFLVYACAVVWVFAARSALRAWAGLIAAALPLLALAWQVWQGAQA</sequence>
<feature type="transmembrane region" description="Helical" evidence="1">
    <location>
        <begin position="41"/>
        <end position="64"/>
    </location>
</feature>
<gene>
    <name evidence="2" type="ORF">CK625_00800</name>
</gene>
<proteinExistence type="predicted"/>
<dbReference type="InterPro" id="IPR022109">
    <property type="entry name" value="DUF3649"/>
</dbReference>
<keyword evidence="1" id="KW-0812">Transmembrane</keyword>
<name>A0A2A2AJU2_9BURK</name>
<dbReference type="Pfam" id="PF12365">
    <property type="entry name" value="DUF3649"/>
    <property type="match status" value="1"/>
</dbReference>
<dbReference type="RefSeq" id="WP_095538374.1">
    <property type="nucleotide sequence ID" value="NZ_NSJB01000001.1"/>
</dbReference>
<evidence type="ECO:0000313" key="3">
    <source>
        <dbReference type="Proteomes" id="UP000218054"/>
    </source>
</evidence>
<protein>
    <submittedName>
        <fullName evidence="2">Iron uptake protein</fullName>
    </submittedName>
</protein>
<keyword evidence="3" id="KW-1185">Reference proteome</keyword>
<dbReference type="Proteomes" id="UP000218054">
    <property type="component" value="Unassembled WGS sequence"/>
</dbReference>
<keyword evidence="1" id="KW-0472">Membrane</keyword>